<reference evidence="1 2" key="1">
    <citation type="journal article" date="2019" name="Nat. Ecol. Evol.">
        <title>Megaphylogeny resolves global patterns of mushroom evolution.</title>
        <authorList>
            <person name="Varga T."/>
            <person name="Krizsan K."/>
            <person name="Foldi C."/>
            <person name="Dima B."/>
            <person name="Sanchez-Garcia M."/>
            <person name="Sanchez-Ramirez S."/>
            <person name="Szollosi G.J."/>
            <person name="Szarkandi J.G."/>
            <person name="Papp V."/>
            <person name="Albert L."/>
            <person name="Andreopoulos W."/>
            <person name="Angelini C."/>
            <person name="Antonin V."/>
            <person name="Barry K.W."/>
            <person name="Bougher N.L."/>
            <person name="Buchanan P."/>
            <person name="Buyck B."/>
            <person name="Bense V."/>
            <person name="Catcheside P."/>
            <person name="Chovatia M."/>
            <person name="Cooper J."/>
            <person name="Damon W."/>
            <person name="Desjardin D."/>
            <person name="Finy P."/>
            <person name="Geml J."/>
            <person name="Haridas S."/>
            <person name="Hughes K."/>
            <person name="Justo A."/>
            <person name="Karasinski D."/>
            <person name="Kautmanova I."/>
            <person name="Kiss B."/>
            <person name="Kocsube S."/>
            <person name="Kotiranta H."/>
            <person name="LaButti K.M."/>
            <person name="Lechner B.E."/>
            <person name="Liimatainen K."/>
            <person name="Lipzen A."/>
            <person name="Lukacs Z."/>
            <person name="Mihaltcheva S."/>
            <person name="Morgado L.N."/>
            <person name="Niskanen T."/>
            <person name="Noordeloos M.E."/>
            <person name="Ohm R.A."/>
            <person name="Ortiz-Santana B."/>
            <person name="Ovrebo C."/>
            <person name="Racz N."/>
            <person name="Riley R."/>
            <person name="Savchenko A."/>
            <person name="Shiryaev A."/>
            <person name="Soop K."/>
            <person name="Spirin V."/>
            <person name="Szebenyi C."/>
            <person name="Tomsovsky M."/>
            <person name="Tulloss R.E."/>
            <person name="Uehling J."/>
            <person name="Grigoriev I.V."/>
            <person name="Vagvolgyi C."/>
            <person name="Papp T."/>
            <person name="Martin F.M."/>
            <person name="Miettinen O."/>
            <person name="Hibbett D.S."/>
            <person name="Nagy L.G."/>
        </authorList>
    </citation>
    <scope>NUCLEOTIDE SEQUENCE [LARGE SCALE GENOMIC DNA]</scope>
    <source>
        <strain evidence="1 2">HHB13444</strain>
    </source>
</reference>
<feature type="non-terminal residue" evidence="1">
    <location>
        <position position="84"/>
    </location>
</feature>
<evidence type="ECO:0000313" key="2">
    <source>
        <dbReference type="Proteomes" id="UP000308197"/>
    </source>
</evidence>
<protein>
    <submittedName>
        <fullName evidence="1">Uncharacterized protein</fullName>
    </submittedName>
</protein>
<organism evidence="1 2">
    <name type="scientific">Polyporus arcularius HHB13444</name>
    <dbReference type="NCBI Taxonomy" id="1314778"/>
    <lineage>
        <taxon>Eukaryota</taxon>
        <taxon>Fungi</taxon>
        <taxon>Dikarya</taxon>
        <taxon>Basidiomycota</taxon>
        <taxon>Agaricomycotina</taxon>
        <taxon>Agaricomycetes</taxon>
        <taxon>Polyporales</taxon>
        <taxon>Polyporaceae</taxon>
        <taxon>Polyporus</taxon>
    </lineage>
</organism>
<dbReference type="AlphaFoldDB" id="A0A5C3NXH4"/>
<gene>
    <name evidence="1" type="ORF">K466DRAFT_592883</name>
</gene>
<name>A0A5C3NXH4_9APHY</name>
<keyword evidence="2" id="KW-1185">Reference proteome</keyword>
<accession>A0A5C3NXH4</accession>
<evidence type="ECO:0000313" key="1">
    <source>
        <dbReference type="EMBL" id="TFK78203.1"/>
    </source>
</evidence>
<dbReference type="Proteomes" id="UP000308197">
    <property type="component" value="Unassembled WGS sequence"/>
</dbReference>
<dbReference type="InParanoid" id="A0A5C3NXH4"/>
<dbReference type="PROSITE" id="PS51257">
    <property type="entry name" value="PROKAR_LIPOPROTEIN"/>
    <property type="match status" value="1"/>
</dbReference>
<proteinExistence type="predicted"/>
<sequence>MPQLRVPDVHAQVCLSTLCGCPSGLQPEEYRQHATTLESARCEDRGSSAPSIYVVPAHPAASHRTPSCIWRRLSTLRVADTAME</sequence>
<dbReference type="EMBL" id="ML212714">
    <property type="protein sequence ID" value="TFK78203.1"/>
    <property type="molecule type" value="Genomic_DNA"/>
</dbReference>